<dbReference type="STRING" id="1838285.SCAL_001184"/>
<evidence type="ECO:0000313" key="2">
    <source>
        <dbReference type="EMBL" id="OFV67809.1"/>
    </source>
</evidence>
<feature type="transmembrane region" description="Helical" evidence="1">
    <location>
        <begin position="114"/>
        <end position="137"/>
    </location>
</feature>
<organism evidence="2 3">
    <name type="scientific">Candidatus Syntropharchaeum caldarium</name>
    <dbReference type="NCBI Taxonomy" id="1838285"/>
    <lineage>
        <taxon>Archaea</taxon>
        <taxon>Methanobacteriati</taxon>
        <taxon>Methanobacteriota</taxon>
        <taxon>Stenosarchaea group</taxon>
        <taxon>Methanomicrobia</taxon>
        <taxon>Methanosarcinales</taxon>
        <taxon>ANME-2 cluster</taxon>
        <taxon>Candidatus Syntropharchaeum</taxon>
    </lineage>
</organism>
<comment type="caution">
    <text evidence="2">The sequence shown here is derived from an EMBL/GenBank/DDBJ whole genome shotgun (WGS) entry which is preliminary data.</text>
</comment>
<keyword evidence="1" id="KW-0472">Membrane</keyword>
<protein>
    <recommendedName>
        <fullName evidence="4">DUF1761 domain-containing protein</fullName>
    </recommendedName>
</protein>
<dbReference type="Proteomes" id="UP000186940">
    <property type="component" value="Unassembled WGS sequence"/>
</dbReference>
<name>A0A1F2P8W9_9EURY</name>
<sequence>MNIKRILIAGIIIWIVGTAFGVLTCGWLFNWVYQLPPNIWKDPTEIMAAGNVIGANVIELLGAMIFVAVYAFISGGIPGEGVKKGMTYGLIVWLVGVLSGIASMPFYMTIATTVVVYWIVQALVVNLINGAIVGVIYRD</sequence>
<reference evidence="2" key="1">
    <citation type="submission" date="2016-05" db="EMBL/GenBank/DDBJ databases">
        <title>Microbial consortia oxidize butane by reversing methanogenesis.</title>
        <authorList>
            <person name="Laso-Perez R."/>
            <person name="Richter M."/>
            <person name="Wegener G."/>
            <person name="Musat F."/>
        </authorList>
    </citation>
    <scope>NUCLEOTIDE SEQUENCE [LARGE SCALE GENOMIC DNA]</scope>
    <source>
        <strain evidence="2">BOX2</strain>
    </source>
</reference>
<evidence type="ECO:0008006" key="4">
    <source>
        <dbReference type="Google" id="ProtNLM"/>
    </source>
</evidence>
<feature type="transmembrane region" description="Helical" evidence="1">
    <location>
        <begin position="7"/>
        <end position="33"/>
    </location>
</feature>
<evidence type="ECO:0000313" key="3">
    <source>
        <dbReference type="Proteomes" id="UP000186940"/>
    </source>
</evidence>
<feature type="transmembrane region" description="Helical" evidence="1">
    <location>
        <begin position="53"/>
        <end position="73"/>
    </location>
</feature>
<proteinExistence type="predicted"/>
<keyword evidence="3" id="KW-1185">Reference proteome</keyword>
<keyword evidence="1" id="KW-1133">Transmembrane helix</keyword>
<accession>A0A1F2P8W9</accession>
<dbReference type="EMBL" id="LYOS01000003">
    <property type="protein sequence ID" value="OFV67809.1"/>
    <property type="molecule type" value="Genomic_DNA"/>
</dbReference>
<evidence type="ECO:0000256" key="1">
    <source>
        <dbReference type="SAM" id="Phobius"/>
    </source>
</evidence>
<dbReference type="PATRIC" id="fig|1838285.3.peg.1203"/>
<keyword evidence="1" id="KW-0812">Transmembrane</keyword>
<feature type="transmembrane region" description="Helical" evidence="1">
    <location>
        <begin position="85"/>
        <end position="108"/>
    </location>
</feature>
<gene>
    <name evidence="2" type="ORF">SCAL_001184</name>
</gene>
<dbReference type="AlphaFoldDB" id="A0A1F2P8W9"/>